<name>A0ACC3A5F6_9EURO</name>
<protein>
    <submittedName>
        <fullName evidence="1">Uncharacterized protein</fullName>
    </submittedName>
</protein>
<dbReference type="EMBL" id="JAPDRQ010000091">
    <property type="protein sequence ID" value="KAJ9655679.1"/>
    <property type="molecule type" value="Genomic_DNA"/>
</dbReference>
<sequence>MSSLGEFAGKLAIVTGSAKQNGIGYAIAVALATAGADIVLHYNSNKAAAQESLAKIQNLGVKAIALQGDASKLTFGDDIVKETLKAFPGRKIDIIVNNAGNALFHESVEKSPAEEFDAMFHPNVRGPYVLMQAALPYLASPGGRIINIGSVVARNGTKFANLYSASKGAVNSMTLGWAEELGSKGITANVVAPGPIDTDYVAPADHPLSQKFRSEQYIKRDGTTEEVANVVLFVASARSSFVTGQVLAVDGGLSYV</sequence>
<evidence type="ECO:0000313" key="2">
    <source>
        <dbReference type="Proteomes" id="UP001172386"/>
    </source>
</evidence>
<accession>A0ACC3A5F6</accession>
<keyword evidence="2" id="KW-1185">Reference proteome</keyword>
<comment type="caution">
    <text evidence="1">The sequence shown here is derived from an EMBL/GenBank/DDBJ whole genome shotgun (WGS) entry which is preliminary data.</text>
</comment>
<gene>
    <name evidence="1" type="ORF">H2198_005476</name>
</gene>
<organism evidence="1 2">
    <name type="scientific">Neophaeococcomyces mojaviensis</name>
    <dbReference type="NCBI Taxonomy" id="3383035"/>
    <lineage>
        <taxon>Eukaryota</taxon>
        <taxon>Fungi</taxon>
        <taxon>Dikarya</taxon>
        <taxon>Ascomycota</taxon>
        <taxon>Pezizomycotina</taxon>
        <taxon>Eurotiomycetes</taxon>
        <taxon>Chaetothyriomycetidae</taxon>
        <taxon>Chaetothyriales</taxon>
        <taxon>Chaetothyriales incertae sedis</taxon>
        <taxon>Neophaeococcomyces</taxon>
    </lineage>
</organism>
<dbReference type="Proteomes" id="UP001172386">
    <property type="component" value="Unassembled WGS sequence"/>
</dbReference>
<evidence type="ECO:0000313" key="1">
    <source>
        <dbReference type="EMBL" id="KAJ9655679.1"/>
    </source>
</evidence>
<proteinExistence type="predicted"/>
<reference evidence="1" key="1">
    <citation type="submission" date="2022-10" db="EMBL/GenBank/DDBJ databases">
        <title>Culturing micro-colonial fungi from biological soil crusts in the Mojave desert and describing Neophaeococcomyces mojavensis, and introducing the new genera and species Taxawa tesnikishii.</title>
        <authorList>
            <person name="Kurbessoian T."/>
            <person name="Stajich J.E."/>
        </authorList>
    </citation>
    <scope>NUCLEOTIDE SEQUENCE</scope>
    <source>
        <strain evidence="1">JES_112</strain>
    </source>
</reference>